<dbReference type="PANTHER" id="PTHR13271">
    <property type="entry name" value="UNCHARACTERIZED PUTATIVE METHYLTRANSFERASE"/>
    <property type="match status" value="1"/>
</dbReference>
<protein>
    <recommendedName>
        <fullName evidence="3">SET domain-containing protein</fullName>
    </recommendedName>
</protein>
<evidence type="ECO:0000313" key="2">
    <source>
        <dbReference type="Proteomes" id="UP001610432"/>
    </source>
</evidence>
<dbReference type="InterPro" id="IPR046341">
    <property type="entry name" value="SET_dom_sf"/>
</dbReference>
<keyword evidence="2" id="KW-1185">Reference proteome</keyword>
<dbReference type="GeneID" id="98141380"/>
<accession>A0ABR4LXW9</accession>
<gene>
    <name evidence="1" type="ORF">BJX67DRAFT_25805</name>
</gene>
<comment type="caution">
    <text evidence="1">The sequence shown here is derived from an EMBL/GenBank/DDBJ whole genome shotgun (WGS) entry which is preliminary data.</text>
</comment>
<sequence>MKHEHLPVEALNPFARLYSVSLHGVTFGKLRAEDGTDKGGAIIATQDRKSENNESPEEDILIKVPADLILSLEMVQDRAKYDRHLREVLEATQDFGKTARGAILTFLLTQISHSSPDFEGKSKIGSADAWTEYVKFLPSFIPLPTFWTMEELELLRGTSLRLAYEAKITALEKEFEHFRQTTEEIKWCQDLWWDENTRAVTFEDWKYLDAVFRSRMVDLPGCGHAMVPCIDMANHAPESAVNAFYGKDADGNAILQLHLGKQLRSGEEVTISYGQDKSAAEMVFSYGFLDAERNDTKQIQLDLDIPDDDPLGMAKMAFCKEIPGLRVFAISTASGELETYWESPIVWWASVNEEDGLGFAVLQANDGSKELKINWKVEDVKTPHQLRDLLAVDPSWEIFQLRAVVLVLERLETQLFILNTTEGMVSDIRESKDMRALFRPQVFNTVTKLRSMEGRLLATAIRNLEKQRDDLMKSETVRTYLAQQQSAEVEDDFA</sequence>
<dbReference type="EMBL" id="JBFXLQ010000010">
    <property type="protein sequence ID" value="KAL2869321.1"/>
    <property type="molecule type" value="Genomic_DNA"/>
</dbReference>
<evidence type="ECO:0000313" key="1">
    <source>
        <dbReference type="EMBL" id="KAL2869321.1"/>
    </source>
</evidence>
<dbReference type="SUPFAM" id="SSF82199">
    <property type="entry name" value="SET domain"/>
    <property type="match status" value="1"/>
</dbReference>
<dbReference type="PANTHER" id="PTHR13271:SF76">
    <property type="entry name" value="SET DOMAIN-CONTAINING PROTEIN 8"/>
    <property type="match status" value="1"/>
</dbReference>
<dbReference type="Proteomes" id="UP001610432">
    <property type="component" value="Unassembled WGS sequence"/>
</dbReference>
<organism evidence="1 2">
    <name type="scientific">Aspergillus lucknowensis</name>
    <dbReference type="NCBI Taxonomy" id="176173"/>
    <lineage>
        <taxon>Eukaryota</taxon>
        <taxon>Fungi</taxon>
        <taxon>Dikarya</taxon>
        <taxon>Ascomycota</taxon>
        <taxon>Pezizomycotina</taxon>
        <taxon>Eurotiomycetes</taxon>
        <taxon>Eurotiomycetidae</taxon>
        <taxon>Eurotiales</taxon>
        <taxon>Aspergillaceae</taxon>
        <taxon>Aspergillus</taxon>
        <taxon>Aspergillus subgen. Nidulantes</taxon>
    </lineage>
</organism>
<dbReference type="RefSeq" id="XP_070888300.1">
    <property type="nucleotide sequence ID" value="XM_071026308.1"/>
</dbReference>
<proteinExistence type="predicted"/>
<name>A0ABR4LXW9_9EURO</name>
<dbReference type="InterPro" id="IPR050600">
    <property type="entry name" value="SETD3_SETD6_MTase"/>
</dbReference>
<dbReference type="CDD" id="cd10527">
    <property type="entry name" value="SET_LSMT"/>
    <property type="match status" value="1"/>
</dbReference>
<dbReference type="Gene3D" id="3.90.1410.10">
    <property type="entry name" value="set domain protein methyltransferase, domain 1"/>
    <property type="match status" value="1"/>
</dbReference>
<evidence type="ECO:0008006" key="3">
    <source>
        <dbReference type="Google" id="ProtNLM"/>
    </source>
</evidence>
<reference evidence="1 2" key="1">
    <citation type="submission" date="2024-07" db="EMBL/GenBank/DDBJ databases">
        <title>Section-level genome sequencing and comparative genomics of Aspergillus sections Usti and Cavernicolus.</title>
        <authorList>
            <consortium name="Lawrence Berkeley National Laboratory"/>
            <person name="Nybo J.L."/>
            <person name="Vesth T.C."/>
            <person name="Theobald S."/>
            <person name="Frisvad J.C."/>
            <person name="Larsen T.O."/>
            <person name="Kjaerboelling I."/>
            <person name="Rothschild-Mancinelli K."/>
            <person name="Lyhne E.K."/>
            <person name="Kogle M.E."/>
            <person name="Barry K."/>
            <person name="Clum A."/>
            <person name="Na H."/>
            <person name="Ledsgaard L."/>
            <person name="Lin J."/>
            <person name="Lipzen A."/>
            <person name="Kuo A."/>
            <person name="Riley R."/>
            <person name="Mondo S."/>
            <person name="Labutti K."/>
            <person name="Haridas S."/>
            <person name="Pangalinan J."/>
            <person name="Salamov A.A."/>
            <person name="Simmons B.A."/>
            <person name="Magnuson J.K."/>
            <person name="Chen J."/>
            <person name="Drula E."/>
            <person name="Henrissat B."/>
            <person name="Wiebenga A."/>
            <person name="Lubbers R.J."/>
            <person name="Gomes A.C."/>
            <person name="Macurrencykelacurrency M.R."/>
            <person name="Stajich J."/>
            <person name="Grigoriev I.V."/>
            <person name="Mortensen U.H."/>
            <person name="De Vries R.P."/>
            <person name="Baker S.E."/>
            <person name="Andersen M.R."/>
        </authorList>
    </citation>
    <scope>NUCLEOTIDE SEQUENCE [LARGE SCALE GENOMIC DNA]</scope>
    <source>
        <strain evidence="1 2">CBS 449.75</strain>
    </source>
</reference>